<proteinExistence type="predicted"/>
<dbReference type="Proteomes" id="UP000658514">
    <property type="component" value="Unassembled WGS sequence"/>
</dbReference>
<keyword evidence="1" id="KW-0732">Signal</keyword>
<sequence length="266" mass="29128">MKISLKNQQSTVNSQQSTVNALSKTGKLACAIALLSLCCTLPVNSQIPATEIFNAPPPPPGLGAPGNRTAGGKRGCSVMTEQGDTSNEKQLTALVPVYGSANPQVVFGLTTLSHPTFWFYVPYVTTANAEFSLQNEAGETVYKKPVSLSGKPGIIKLSVPSTDFSLEIGKRYHWYLDVYCDRQQPPVYVDGWIKRVELNATAKNQLNKATLNQRAAIYNTNGIWYDYLTTSAELHRQDPKQNNWSKILQSIGLNNISSEPLVDCCK</sequence>
<dbReference type="EMBL" id="JACJQH010000019">
    <property type="protein sequence ID" value="MBD2196558.1"/>
    <property type="molecule type" value="Genomic_DNA"/>
</dbReference>
<dbReference type="Pfam" id="PF06051">
    <property type="entry name" value="DUF928"/>
    <property type="match status" value="1"/>
</dbReference>
<organism evidence="2 3">
    <name type="scientific">Calothrix parietina FACHB-288</name>
    <dbReference type="NCBI Taxonomy" id="2692896"/>
    <lineage>
        <taxon>Bacteria</taxon>
        <taxon>Bacillati</taxon>
        <taxon>Cyanobacteriota</taxon>
        <taxon>Cyanophyceae</taxon>
        <taxon>Nostocales</taxon>
        <taxon>Calotrichaceae</taxon>
        <taxon>Calothrix</taxon>
    </lineage>
</organism>
<feature type="signal peptide" evidence="1">
    <location>
        <begin position="1"/>
        <end position="45"/>
    </location>
</feature>
<protein>
    <submittedName>
        <fullName evidence="2">DUF928 domain-containing protein</fullName>
    </submittedName>
</protein>
<keyword evidence="3" id="KW-1185">Reference proteome</keyword>
<dbReference type="RefSeq" id="WP_190547244.1">
    <property type="nucleotide sequence ID" value="NZ_CAWPNO010000050.1"/>
</dbReference>
<comment type="caution">
    <text evidence="2">The sequence shown here is derived from an EMBL/GenBank/DDBJ whole genome shotgun (WGS) entry which is preliminary data.</text>
</comment>
<gene>
    <name evidence="2" type="ORF">H6G24_13790</name>
</gene>
<evidence type="ECO:0000313" key="3">
    <source>
        <dbReference type="Proteomes" id="UP000658514"/>
    </source>
</evidence>
<feature type="chain" id="PRO_5045087120" evidence="1">
    <location>
        <begin position="46"/>
        <end position="266"/>
    </location>
</feature>
<reference evidence="2 3" key="1">
    <citation type="journal article" date="2020" name="ISME J.">
        <title>Comparative genomics reveals insights into cyanobacterial evolution and habitat adaptation.</title>
        <authorList>
            <person name="Chen M.Y."/>
            <person name="Teng W.K."/>
            <person name="Zhao L."/>
            <person name="Hu C.X."/>
            <person name="Zhou Y.K."/>
            <person name="Han B.P."/>
            <person name="Song L.R."/>
            <person name="Shu W.S."/>
        </authorList>
    </citation>
    <scope>NUCLEOTIDE SEQUENCE [LARGE SCALE GENOMIC DNA]</scope>
    <source>
        <strain evidence="2 3">FACHB-288</strain>
    </source>
</reference>
<evidence type="ECO:0000256" key="1">
    <source>
        <dbReference type="SAM" id="SignalP"/>
    </source>
</evidence>
<evidence type="ECO:0000313" key="2">
    <source>
        <dbReference type="EMBL" id="MBD2196558.1"/>
    </source>
</evidence>
<dbReference type="InterPro" id="IPR010328">
    <property type="entry name" value="DUF928"/>
</dbReference>
<name>A0ABR8A9J7_9CYAN</name>
<accession>A0ABR8A9J7</accession>